<feature type="active site" description="Proton donor" evidence="8">
    <location>
        <position position="357"/>
    </location>
</feature>
<feature type="modified residue" description="N6-(pyridoxal phosphate)lysine" evidence="6 8">
    <location>
        <position position="82"/>
    </location>
</feature>
<dbReference type="SUPFAM" id="SSF50621">
    <property type="entry name" value="Alanine racemase C-terminal domain-like"/>
    <property type="match status" value="1"/>
</dbReference>
<dbReference type="InterPro" id="IPR009006">
    <property type="entry name" value="Ala_racemase/Decarboxylase_C"/>
</dbReference>
<comment type="similarity">
    <text evidence="6">Belongs to the Orn/Lys/Arg decarboxylase class-II family. LysA subfamily.</text>
</comment>
<evidence type="ECO:0000313" key="12">
    <source>
        <dbReference type="Proteomes" id="UP000315759"/>
    </source>
</evidence>
<dbReference type="EMBL" id="VIFX01000023">
    <property type="protein sequence ID" value="TQR85203.1"/>
    <property type="molecule type" value="Genomic_DNA"/>
</dbReference>
<gene>
    <name evidence="6 11" type="primary">lysA</name>
    <name evidence="11" type="ORF">D8S82_18495</name>
</gene>
<dbReference type="Gene3D" id="2.40.37.10">
    <property type="entry name" value="Lyase, Ornithine Decarboxylase, Chain A, domain 1"/>
    <property type="match status" value="1"/>
</dbReference>
<feature type="binding site" evidence="6">
    <location>
        <position position="386"/>
    </location>
    <ligand>
        <name>pyridoxal 5'-phosphate</name>
        <dbReference type="ChEBI" id="CHEBI:597326"/>
    </ligand>
</feature>
<keyword evidence="4 6" id="KW-0457">Lysine biosynthesis</keyword>
<dbReference type="GO" id="GO:0008836">
    <property type="term" value="F:diaminopimelate decarboxylase activity"/>
    <property type="evidence" value="ECO:0007669"/>
    <property type="project" value="UniProtKB-UniRule"/>
</dbReference>
<organism evidence="11 12">
    <name type="scientific">Mycolicibacterium hodleri</name>
    <dbReference type="NCBI Taxonomy" id="49897"/>
    <lineage>
        <taxon>Bacteria</taxon>
        <taxon>Bacillati</taxon>
        <taxon>Actinomycetota</taxon>
        <taxon>Actinomycetes</taxon>
        <taxon>Mycobacteriales</taxon>
        <taxon>Mycobacteriaceae</taxon>
        <taxon>Mycolicibacterium</taxon>
    </lineage>
</organism>
<dbReference type="Proteomes" id="UP000315759">
    <property type="component" value="Unassembled WGS sequence"/>
</dbReference>
<sequence length="434" mass="46228">MVSTTESLRLTPADVLGVFPEESDLTETGELTIGGCSVSQLAEEFGTPAYVIDEQGLRRQIRRFVDGLASRWPRSTVLFASKSLPAVAMYAIAESEGLGVDVAGGGELMMALAAGVDPARIYMHGNAKSDAEIDMALQAGIRCIIVDNLDELARLETLTTRPQAVMIRLTPGISPRTHASQLTGGTDSKFGLPREQVELAAKRIAAHPFLSLDGIHVHIGSQVLETEPFADAVKTVADLGPFETYDIGGGLGVQYTEDQPAPSVESYLDAVVDAARAHLPAGARLIIEPGRSLVARAGVSLYRVNAVKHTGKTFVAVDGGMADNLDIALTGQRYHAVVATTMDRVPDTVCDVVGRQCESGDLMVGGAKLVDPKVGDLVVIPVTGAYSYTMANHYNGAPIPPIVFCADGKASLAARRETYEDMLQTHQPAFTRRW</sequence>
<comment type="subunit">
    <text evidence="6">Homodimer.</text>
</comment>
<evidence type="ECO:0000256" key="3">
    <source>
        <dbReference type="ARBA" id="ARBA00022898"/>
    </source>
</evidence>
<dbReference type="Gene3D" id="3.20.20.10">
    <property type="entry name" value="Alanine racemase"/>
    <property type="match status" value="1"/>
</dbReference>
<dbReference type="InterPro" id="IPR022644">
    <property type="entry name" value="De-COase2_N"/>
</dbReference>
<protein>
    <recommendedName>
        <fullName evidence="6 7">Diaminopimelate decarboxylase</fullName>
        <shortName evidence="6">DAP decarboxylase</shortName>
        <shortName evidence="6">DAPDC</shortName>
        <ecNumber evidence="6 7">4.1.1.20</ecNumber>
    </recommendedName>
</protein>
<dbReference type="HAMAP" id="MF_02120">
    <property type="entry name" value="LysA"/>
    <property type="match status" value="1"/>
</dbReference>
<keyword evidence="5 6" id="KW-0456">Lyase</keyword>
<comment type="catalytic activity">
    <reaction evidence="6 9">
        <text>meso-2,6-diaminopimelate + H(+) = L-lysine + CO2</text>
        <dbReference type="Rhea" id="RHEA:15101"/>
        <dbReference type="ChEBI" id="CHEBI:15378"/>
        <dbReference type="ChEBI" id="CHEBI:16526"/>
        <dbReference type="ChEBI" id="CHEBI:32551"/>
        <dbReference type="ChEBI" id="CHEBI:57791"/>
        <dbReference type="EC" id="4.1.1.20"/>
    </reaction>
</comment>
<comment type="cofactor">
    <cofactor evidence="1 6 8 9">
        <name>pyridoxal 5'-phosphate</name>
        <dbReference type="ChEBI" id="CHEBI:597326"/>
    </cofactor>
</comment>
<keyword evidence="6" id="KW-0028">Amino-acid biosynthesis</keyword>
<feature type="binding site" evidence="6">
    <location>
        <position position="358"/>
    </location>
    <ligand>
        <name>substrate</name>
    </ligand>
</feature>
<reference evidence="11 12" key="1">
    <citation type="submission" date="2018-10" db="EMBL/GenBank/DDBJ databases">
        <title>Draft genome of Mycobacterium hodleri strain B.</title>
        <authorList>
            <person name="Amande T.J."/>
            <person name="Mcgenity T.J."/>
        </authorList>
    </citation>
    <scope>NUCLEOTIDE SEQUENCE [LARGE SCALE GENOMIC DNA]</scope>
    <source>
        <strain evidence="11 12">B</strain>
    </source>
</reference>
<dbReference type="PANTHER" id="PTHR43727">
    <property type="entry name" value="DIAMINOPIMELATE DECARBOXYLASE"/>
    <property type="match status" value="1"/>
</dbReference>
<evidence type="ECO:0000259" key="10">
    <source>
        <dbReference type="Pfam" id="PF02784"/>
    </source>
</evidence>
<evidence type="ECO:0000256" key="1">
    <source>
        <dbReference type="ARBA" id="ARBA00001933"/>
    </source>
</evidence>
<dbReference type="InterPro" id="IPR002986">
    <property type="entry name" value="DAP_deCOOHase_LysA"/>
</dbReference>
<dbReference type="Pfam" id="PF02784">
    <property type="entry name" value="Orn_Arg_deC_N"/>
    <property type="match status" value="1"/>
</dbReference>
<feature type="domain" description="Orn/DAP/Arg decarboxylase 2 N-terminal" evidence="10">
    <location>
        <begin position="60"/>
        <end position="295"/>
    </location>
</feature>
<comment type="function">
    <text evidence="6">Specifically catalyzes the decarboxylation of meso-diaminopimelate (meso-DAP) to L-lysine.</text>
</comment>
<keyword evidence="12" id="KW-1185">Reference proteome</keyword>
<comment type="pathway">
    <text evidence="6 9">Amino-acid biosynthesis; L-lysine biosynthesis via DAP pathway; L-lysine from DL-2,6-diaminopimelate: step 1/1.</text>
</comment>
<evidence type="ECO:0000256" key="5">
    <source>
        <dbReference type="ARBA" id="ARBA00023239"/>
    </source>
</evidence>
<comment type="caution">
    <text evidence="6">Lacks conserved residue(s) required for the propagation of feature annotation.</text>
</comment>
<evidence type="ECO:0000256" key="4">
    <source>
        <dbReference type="ARBA" id="ARBA00023154"/>
    </source>
</evidence>
<feature type="binding site" evidence="6">
    <location>
        <position position="386"/>
    </location>
    <ligand>
        <name>substrate</name>
    </ligand>
</feature>
<dbReference type="PANTHER" id="PTHR43727:SF2">
    <property type="entry name" value="GROUP IV DECARBOXYLASE"/>
    <property type="match status" value="1"/>
</dbReference>
<dbReference type="GO" id="GO:0009089">
    <property type="term" value="P:lysine biosynthetic process via diaminopimelate"/>
    <property type="evidence" value="ECO:0007669"/>
    <property type="project" value="UniProtKB-UniRule"/>
</dbReference>
<evidence type="ECO:0000256" key="9">
    <source>
        <dbReference type="RuleBase" id="RU003738"/>
    </source>
</evidence>
<feature type="binding site" evidence="6">
    <location>
        <begin position="288"/>
        <end position="291"/>
    </location>
    <ligand>
        <name>pyridoxal 5'-phosphate</name>
        <dbReference type="ChEBI" id="CHEBI:597326"/>
    </ligand>
</feature>
<dbReference type="GO" id="GO:0030170">
    <property type="term" value="F:pyridoxal phosphate binding"/>
    <property type="evidence" value="ECO:0007669"/>
    <property type="project" value="UniProtKB-UniRule"/>
</dbReference>
<evidence type="ECO:0000256" key="2">
    <source>
        <dbReference type="ARBA" id="ARBA00022793"/>
    </source>
</evidence>
<dbReference type="PRINTS" id="PR01181">
    <property type="entry name" value="DAPDCRBXLASE"/>
</dbReference>
<evidence type="ECO:0000256" key="8">
    <source>
        <dbReference type="PIRSR" id="PIRSR600183-50"/>
    </source>
</evidence>
<dbReference type="SUPFAM" id="SSF51419">
    <property type="entry name" value="PLP-binding barrel"/>
    <property type="match status" value="1"/>
</dbReference>
<feature type="binding site" evidence="6">
    <location>
        <position position="250"/>
    </location>
    <ligand>
        <name>pyridoxal 5'-phosphate</name>
        <dbReference type="ChEBI" id="CHEBI:597326"/>
    </ligand>
</feature>
<dbReference type="AlphaFoldDB" id="A0A544VYY9"/>
<proteinExistence type="inferred from homology"/>
<name>A0A544VYY9_9MYCO</name>
<evidence type="ECO:0000256" key="7">
    <source>
        <dbReference type="NCBIfam" id="TIGR01048"/>
    </source>
</evidence>
<dbReference type="InterPro" id="IPR029066">
    <property type="entry name" value="PLP-binding_barrel"/>
</dbReference>
<keyword evidence="2 6" id="KW-0210">Decarboxylase</keyword>
<dbReference type="UniPathway" id="UPA00034">
    <property type="reaction ID" value="UER00027"/>
</dbReference>
<accession>A0A544VYY9</accession>
<dbReference type="FunFam" id="3.20.20.10:FF:000003">
    <property type="entry name" value="Diaminopimelate decarboxylase"/>
    <property type="match status" value="1"/>
</dbReference>
<dbReference type="CDD" id="cd06828">
    <property type="entry name" value="PLPDE_III_DapDC"/>
    <property type="match status" value="1"/>
</dbReference>
<feature type="binding site" evidence="6">
    <location>
        <position position="291"/>
    </location>
    <ligand>
        <name>substrate</name>
    </ligand>
</feature>
<dbReference type="PRINTS" id="PR01179">
    <property type="entry name" value="ODADCRBXLASE"/>
</dbReference>
<evidence type="ECO:0000313" key="11">
    <source>
        <dbReference type="EMBL" id="TQR85203.1"/>
    </source>
</evidence>
<comment type="caution">
    <text evidence="11">The sequence shown here is derived from an EMBL/GenBank/DDBJ whole genome shotgun (WGS) entry which is preliminary data.</text>
</comment>
<keyword evidence="3 6" id="KW-0663">Pyridoxal phosphate</keyword>
<dbReference type="InterPro" id="IPR000183">
    <property type="entry name" value="Orn/DAP/Arg_de-COase"/>
</dbReference>
<evidence type="ECO:0000256" key="6">
    <source>
        <dbReference type="HAMAP-Rule" id="MF_02120"/>
    </source>
</evidence>
<dbReference type="NCBIfam" id="TIGR01048">
    <property type="entry name" value="lysA"/>
    <property type="match status" value="1"/>
</dbReference>
<dbReference type="EC" id="4.1.1.20" evidence="6 7"/>